<evidence type="ECO:0000313" key="8">
    <source>
        <dbReference type="EMBL" id="MBB4119284.1"/>
    </source>
</evidence>
<dbReference type="RefSeq" id="WP_183477642.1">
    <property type="nucleotide sequence ID" value="NZ_JACIFO010000006.1"/>
</dbReference>
<evidence type="ECO:0000259" key="7">
    <source>
        <dbReference type="PROSITE" id="PS50943"/>
    </source>
</evidence>
<dbReference type="Gene3D" id="1.10.260.40">
    <property type="entry name" value="lambda repressor-like DNA-binding domains"/>
    <property type="match status" value="1"/>
</dbReference>
<gene>
    <name evidence="8" type="ORF">GGR32_001582</name>
</gene>
<dbReference type="Pfam" id="PF09685">
    <property type="entry name" value="MamF_MmsF"/>
    <property type="match status" value="1"/>
</dbReference>
<evidence type="ECO:0000256" key="4">
    <source>
        <dbReference type="ARBA" id="ARBA00023125"/>
    </source>
</evidence>
<dbReference type="CDD" id="cd00093">
    <property type="entry name" value="HTH_XRE"/>
    <property type="match status" value="1"/>
</dbReference>
<dbReference type="SUPFAM" id="SSF47413">
    <property type="entry name" value="lambda repressor-like DNA-binding domains"/>
    <property type="match status" value="1"/>
</dbReference>
<dbReference type="GO" id="GO:0003700">
    <property type="term" value="F:DNA-binding transcription factor activity"/>
    <property type="evidence" value="ECO:0007669"/>
    <property type="project" value="TreeGrafter"/>
</dbReference>
<evidence type="ECO:0000256" key="6">
    <source>
        <dbReference type="SAM" id="Phobius"/>
    </source>
</evidence>
<keyword evidence="5 6" id="KW-0472">Membrane</keyword>
<comment type="subcellular location">
    <subcellularLocation>
        <location evidence="1">Membrane</location>
        <topology evidence="1">Multi-pass membrane protein</topology>
    </subcellularLocation>
</comment>
<dbReference type="PROSITE" id="PS50943">
    <property type="entry name" value="HTH_CROC1"/>
    <property type="match status" value="1"/>
</dbReference>
<feature type="domain" description="HTH cro/C1-type" evidence="7">
    <location>
        <begin position="8"/>
        <end position="62"/>
    </location>
</feature>
<dbReference type="InterPro" id="IPR010982">
    <property type="entry name" value="Lambda_DNA-bd_dom_sf"/>
</dbReference>
<dbReference type="GO" id="GO:0005829">
    <property type="term" value="C:cytosol"/>
    <property type="evidence" value="ECO:0007669"/>
    <property type="project" value="TreeGrafter"/>
</dbReference>
<dbReference type="SMART" id="SM00530">
    <property type="entry name" value="HTH_XRE"/>
    <property type="match status" value="1"/>
</dbReference>
<dbReference type="EMBL" id="JACIFO010000006">
    <property type="protein sequence ID" value="MBB4119284.1"/>
    <property type="molecule type" value="Genomic_DNA"/>
</dbReference>
<dbReference type="PANTHER" id="PTHR46797">
    <property type="entry name" value="HTH-TYPE TRANSCRIPTIONAL REGULATOR"/>
    <property type="match status" value="1"/>
</dbReference>
<sequence>MVEIGEKIREIRKKKGLSQEALAELAKLNLRTIQRIENNESEPRGQTLNLICEALAVKTEDIFDEGKQRDKNYLIVFHLSVLTFLVIPIGNVIIPLIMWMNKKDKVIGLREVGVSLLNFQLVWSVFSFVFVLLYAFLKIMHYTYYAIPFYLCVGLYLLNILLPVFFAVKTSKGKTGNLYPSIIKLIR</sequence>
<dbReference type="AlphaFoldDB" id="A0A840EZ36"/>
<feature type="transmembrane region" description="Helical" evidence="6">
    <location>
        <begin position="142"/>
        <end position="168"/>
    </location>
</feature>
<keyword evidence="3 6" id="KW-1133">Transmembrane helix</keyword>
<proteinExistence type="predicted"/>
<evidence type="ECO:0000256" key="3">
    <source>
        <dbReference type="ARBA" id="ARBA00022989"/>
    </source>
</evidence>
<evidence type="ECO:0000256" key="2">
    <source>
        <dbReference type="ARBA" id="ARBA00022692"/>
    </source>
</evidence>
<name>A0A840EZ36_9FLAO</name>
<feature type="transmembrane region" description="Helical" evidence="6">
    <location>
        <begin position="73"/>
        <end position="100"/>
    </location>
</feature>
<dbReference type="GO" id="GO:0003677">
    <property type="term" value="F:DNA binding"/>
    <property type="evidence" value="ECO:0007669"/>
    <property type="project" value="UniProtKB-KW"/>
</dbReference>
<protein>
    <submittedName>
        <fullName evidence="8">Transcriptional regulator with XRE-family HTH domain</fullName>
    </submittedName>
</protein>
<dbReference type="Proteomes" id="UP000553034">
    <property type="component" value="Unassembled WGS sequence"/>
</dbReference>
<dbReference type="InterPro" id="IPR050807">
    <property type="entry name" value="TransReg_Diox_bact_type"/>
</dbReference>
<organism evidence="8 9">
    <name type="scientific">Mesonia hippocampi</name>
    <dbReference type="NCBI Taxonomy" id="1628250"/>
    <lineage>
        <taxon>Bacteria</taxon>
        <taxon>Pseudomonadati</taxon>
        <taxon>Bacteroidota</taxon>
        <taxon>Flavobacteriia</taxon>
        <taxon>Flavobacteriales</taxon>
        <taxon>Flavobacteriaceae</taxon>
        <taxon>Mesonia</taxon>
    </lineage>
</organism>
<feature type="transmembrane region" description="Helical" evidence="6">
    <location>
        <begin position="112"/>
        <end position="136"/>
    </location>
</feature>
<dbReference type="PANTHER" id="PTHR46797:SF2">
    <property type="entry name" value="TRANSCRIPTIONAL REGULATOR"/>
    <property type="match status" value="1"/>
</dbReference>
<accession>A0A840EZ36</accession>
<reference evidence="8 9" key="1">
    <citation type="submission" date="2020-08" db="EMBL/GenBank/DDBJ databases">
        <title>Genomic Encyclopedia of Type Strains, Phase IV (KMG-IV): sequencing the most valuable type-strain genomes for metagenomic binning, comparative biology and taxonomic classification.</title>
        <authorList>
            <person name="Goeker M."/>
        </authorList>
    </citation>
    <scope>NUCLEOTIDE SEQUENCE [LARGE SCALE GENOMIC DNA]</scope>
    <source>
        <strain evidence="8 9">DSM 29568</strain>
    </source>
</reference>
<keyword evidence="4" id="KW-0238">DNA-binding</keyword>
<comment type="caution">
    <text evidence="8">The sequence shown here is derived from an EMBL/GenBank/DDBJ whole genome shotgun (WGS) entry which is preliminary data.</text>
</comment>
<keyword evidence="2 6" id="KW-0812">Transmembrane</keyword>
<dbReference type="InterPro" id="IPR001387">
    <property type="entry name" value="Cro/C1-type_HTH"/>
</dbReference>
<keyword evidence="9" id="KW-1185">Reference proteome</keyword>
<evidence type="ECO:0000313" key="9">
    <source>
        <dbReference type="Proteomes" id="UP000553034"/>
    </source>
</evidence>
<evidence type="ECO:0000256" key="5">
    <source>
        <dbReference type="ARBA" id="ARBA00023136"/>
    </source>
</evidence>
<dbReference type="Pfam" id="PF01381">
    <property type="entry name" value="HTH_3"/>
    <property type="match status" value="1"/>
</dbReference>
<dbReference type="InterPro" id="IPR019109">
    <property type="entry name" value="MamF_MmsF"/>
</dbReference>
<evidence type="ECO:0000256" key="1">
    <source>
        <dbReference type="ARBA" id="ARBA00004141"/>
    </source>
</evidence>